<feature type="transmembrane region" description="Helical" evidence="7">
    <location>
        <begin position="221"/>
        <end position="241"/>
    </location>
</feature>
<proteinExistence type="inferred from homology"/>
<dbReference type="Proteomes" id="UP000234341">
    <property type="component" value="Unassembled WGS sequence"/>
</dbReference>
<comment type="similarity">
    <text evidence="2">Belongs to the cytochrome ubiquinol oxidase subunit 2 family.</text>
</comment>
<accession>A0A2N5CE33</accession>
<feature type="transmembrane region" description="Helical" evidence="7">
    <location>
        <begin position="253"/>
        <end position="272"/>
    </location>
</feature>
<evidence type="ECO:0000256" key="6">
    <source>
        <dbReference type="ARBA" id="ARBA00023136"/>
    </source>
</evidence>
<dbReference type="GO" id="GO:0070069">
    <property type="term" value="C:cytochrome complex"/>
    <property type="evidence" value="ECO:0007669"/>
    <property type="project" value="TreeGrafter"/>
</dbReference>
<dbReference type="RefSeq" id="WP_101681084.1">
    <property type="nucleotide sequence ID" value="NZ_PJRP01000003.1"/>
</dbReference>
<evidence type="ECO:0000256" key="1">
    <source>
        <dbReference type="ARBA" id="ARBA00004651"/>
    </source>
</evidence>
<evidence type="ECO:0000256" key="5">
    <source>
        <dbReference type="ARBA" id="ARBA00022989"/>
    </source>
</evidence>
<sequence length="323" mass="34593">METSAHTLLVSLWFCILGLMLAAYVVTDGFDLGIGILSLFEPERERRDVMVESIVHVWDANETWLVVLGGGLFGAFPAAYAMLLPQLYLPLMALIAGLIMRGAAIEFRHATHRGPFWDRIFGIGSLLAAVAQGVILGRIITGLNPGTWNAVFTLFAAVGVAAGYALLGATYLIKKTSYPVEASARHWTLATLPITVVSALVLSGATLRLSLIGTERWHQHGVLAVLVALGVVAALAVAWISGSTWTGSRRAPFRAAVLLFLVSFGGLAISLFPNVVPGRLSLLDAASDDHTLVFMLIGIGVLLPVMLGYNLYQYHVFRGKVAA</sequence>
<organism evidence="8 9">
    <name type="scientific">Cupriavidus pauculus</name>
    <dbReference type="NCBI Taxonomy" id="82633"/>
    <lineage>
        <taxon>Bacteria</taxon>
        <taxon>Pseudomonadati</taxon>
        <taxon>Pseudomonadota</taxon>
        <taxon>Betaproteobacteria</taxon>
        <taxon>Burkholderiales</taxon>
        <taxon>Burkholderiaceae</taxon>
        <taxon>Cupriavidus</taxon>
    </lineage>
</organism>
<feature type="transmembrane region" description="Helical" evidence="7">
    <location>
        <begin position="87"/>
        <end position="104"/>
    </location>
</feature>
<dbReference type="Pfam" id="PF02322">
    <property type="entry name" value="Cyt_bd_oxida_II"/>
    <property type="match status" value="1"/>
</dbReference>
<feature type="transmembrane region" description="Helical" evidence="7">
    <location>
        <begin position="292"/>
        <end position="312"/>
    </location>
</feature>
<dbReference type="GO" id="GO:0019646">
    <property type="term" value="P:aerobic electron transport chain"/>
    <property type="evidence" value="ECO:0007669"/>
    <property type="project" value="TreeGrafter"/>
</dbReference>
<dbReference type="EMBL" id="PJRP01000003">
    <property type="protein sequence ID" value="PLQ00513.1"/>
    <property type="molecule type" value="Genomic_DNA"/>
</dbReference>
<feature type="transmembrane region" description="Helical" evidence="7">
    <location>
        <begin position="12"/>
        <end position="40"/>
    </location>
</feature>
<dbReference type="GO" id="GO:0016682">
    <property type="term" value="F:oxidoreductase activity, acting on diphenols and related substances as donors, oxygen as acceptor"/>
    <property type="evidence" value="ECO:0007669"/>
    <property type="project" value="TreeGrafter"/>
</dbReference>
<evidence type="ECO:0000256" key="2">
    <source>
        <dbReference type="ARBA" id="ARBA00007543"/>
    </source>
</evidence>
<keyword evidence="3" id="KW-1003">Cell membrane</keyword>
<feature type="transmembrane region" description="Helical" evidence="7">
    <location>
        <begin position="116"/>
        <end position="140"/>
    </location>
</feature>
<evidence type="ECO:0000313" key="8">
    <source>
        <dbReference type="EMBL" id="PLQ00513.1"/>
    </source>
</evidence>
<feature type="transmembrane region" description="Helical" evidence="7">
    <location>
        <begin position="146"/>
        <end position="167"/>
    </location>
</feature>
<evidence type="ECO:0000256" key="7">
    <source>
        <dbReference type="SAM" id="Phobius"/>
    </source>
</evidence>
<dbReference type="GO" id="GO:0005886">
    <property type="term" value="C:plasma membrane"/>
    <property type="evidence" value="ECO:0007669"/>
    <property type="project" value="UniProtKB-SubCell"/>
</dbReference>
<reference evidence="8 9" key="1">
    <citation type="submission" date="2017-12" db="EMBL/GenBank/DDBJ databases">
        <title>Genome sequence of the active heterotrophic nitrifier-denitrifier, Cupriavidus pauculus UM1.</title>
        <authorList>
            <person name="Putonti C."/>
            <person name="Castignetti D."/>
        </authorList>
    </citation>
    <scope>NUCLEOTIDE SEQUENCE [LARGE SCALE GENOMIC DNA]</scope>
    <source>
        <strain evidence="8 9">UM1</strain>
    </source>
</reference>
<evidence type="ECO:0000256" key="3">
    <source>
        <dbReference type="ARBA" id="ARBA00022475"/>
    </source>
</evidence>
<evidence type="ECO:0000313" key="9">
    <source>
        <dbReference type="Proteomes" id="UP000234341"/>
    </source>
</evidence>
<dbReference type="OrthoDB" id="9776710at2"/>
<keyword evidence="4 7" id="KW-0812">Transmembrane</keyword>
<evidence type="ECO:0000256" key="4">
    <source>
        <dbReference type="ARBA" id="ARBA00022692"/>
    </source>
</evidence>
<feature type="transmembrane region" description="Helical" evidence="7">
    <location>
        <begin position="187"/>
        <end position="209"/>
    </location>
</feature>
<name>A0A2N5CE33_9BURK</name>
<protein>
    <submittedName>
        <fullName evidence="8">Cytochrome BD ubiquinol oxidase subunit II</fullName>
    </submittedName>
</protein>
<dbReference type="AlphaFoldDB" id="A0A2N5CE33"/>
<dbReference type="InterPro" id="IPR003317">
    <property type="entry name" value="Cyt-d_oxidase_su2"/>
</dbReference>
<dbReference type="PANTHER" id="PTHR43141:SF4">
    <property type="entry name" value="CYTOCHROME BD2 SUBUNIT II"/>
    <property type="match status" value="1"/>
</dbReference>
<comment type="caution">
    <text evidence="8">The sequence shown here is derived from an EMBL/GenBank/DDBJ whole genome shotgun (WGS) entry which is preliminary data.</text>
</comment>
<dbReference type="PANTHER" id="PTHR43141">
    <property type="entry name" value="CYTOCHROME BD2 SUBUNIT II"/>
    <property type="match status" value="1"/>
</dbReference>
<dbReference type="GO" id="GO:0009055">
    <property type="term" value="F:electron transfer activity"/>
    <property type="evidence" value="ECO:0007669"/>
    <property type="project" value="TreeGrafter"/>
</dbReference>
<keyword evidence="5 7" id="KW-1133">Transmembrane helix</keyword>
<keyword evidence="6 7" id="KW-0472">Membrane</keyword>
<comment type="subcellular location">
    <subcellularLocation>
        <location evidence="1">Cell membrane</location>
        <topology evidence="1">Multi-pass membrane protein</topology>
    </subcellularLocation>
</comment>
<gene>
    <name evidence="8" type="ORF">CYJ10_08495</name>
</gene>